<dbReference type="AlphaFoldDB" id="A0A0R3X3U0"/>
<dbReference type="Proteomes" id="UP000274429">
    <property type="component" value="Unassembled WGS sequence"/>
</dbReference>
<gene>
    <name evidence="1" type="ORF">TTAC_LOCUS8019</name>
</gene>
<dbReference type="EMBL" id="UYWX01020432">
    <property type="protein sequence ID" value="VDM32504.1"/>
    <property type="molecule type" value="Genomic_DNA"/>
</dbReference>
<sequence length="107" mass="11212">MRCSAVKNAVTLPLHLPHACRLAEESPLNFVSTVTAAAFVNAAAAAATVVPLRSHQPASGLAGACTCAGASAYDMRPDPTDESDRSERATGYTCLYICYYSAASNNW</sequence>
<evidence type="ECO:0000313" key="2">
    <source>
        <dbReference type="Proteomes" id="UP000274429"/>
    </source>
</evidence>
<reference evidence="1 2" key="2">
    <citation type="submission" date="2018-11" db="EMBL/GenBank/DDBJ databases">
        <authorList>
            <consortium name="Pathogen Informatics"/>
        </authorList>
    </citation>
    <scope>NUCLEOTIDE SEQUENCE [LARGE SCALE GENOMIC DNA]</scope>
</reference>
<name>A0A0R3X3U0_HYDTA</name>
<organism evidence="3">
    <name type="scientific">Hydatigena taeniaeformis</name>
    <name type="common">Feline tapeworm</name>
    <name type="synonym">Taenia taeniaeformis</name>
    <dbReference type="NCBI Taxonomy" id="6205"/>
    <lineage>
        <taxon>Eukaryota</taxon>
        <taxon>Metazoa</taxon>
        <taxon>Spiralia</taxon>
        <taxon>Lophotrochozoa</taxon>
        <taxon>Platyhelminthes</taxon>
        <taxon>Cestoda</taxon>
        <taxon>Eucestoda</taxon>
        <taxon>Cyclophyllidea</taxon>
        <taxon>Taeniidae</taxon>
        <taxon>Hydatigera</taxon>
    </lineage>
</organism>
<reference evidence="3" key="1">
    <citation type="submission" date="2017-02" db="UniProtKB">
        <authorList>
            <consortium name="WormBaseParasite"/>
        </authorList>
    </citation>
    <scope>IDENTIFICATION</scope>
</reference>
<protein>
    <submittedName>
        <fullName evidence="3">Secreted protein</fullName>
    </submittedName>
</protein>
<dbReference type="WBParaSite" id="TTAC_0000803401-mRNA-1">
    <property type="protein sequence ID" value="TTAC_0000803401-mRNA-1"/>
    <property type="gene ID" value="TTAC_0000803401"/>
</dbReference>
<keyword evidence="2" id="KW-1185">Reference proteome</keyword>
<accession>A0A0R3X3U0</accession>
<evidence type="ECO:0000313" key="3">
    <source>
        <dbReference type="WBParaSite" id="TTAC_0000803401-mRNA-1"/>
    </source>
</evidence>
<proteinExistence type="predicted"/>
<evidence type="ECO:0000313" key="1">
    <source>
        <dbReference type="EMBL" id="VDM32504.1"/>
    </source>
</evidence>